<keyword evidence="4 6" id="KW-0804">Transcription</keyword>
<accession>A0A1F4ZVV4</accession>
<dbReference type="Pfam" id="PF04565">
    <property type="entry name" value="RNA_pol_Rpb2_3"/>
    <property type="match status" value="1"/>
</dbReference>
<feature type="domain" description="RNA polymerase Rpb2" evidence="11">
    <location>
        <begin position="133"/>
        <end position="322"/>
    </location>
</feature>
<evidence type="ECO:0000256" key="5">
    <source>
        <dbReference type="ARBA" id="ARBA00048552"/>
    </source>
</evidence>
<comment type="similarity">
    <text evidence="6 7">Belongs to the RNA polymerase beta chain family.</text>
</comment>
<dbReference type="Pfam" id="PF00562">
    <property type="entry name" value="RNA_pol_Rpb2_6"/>
    <property type="match status" value="1"/>
</dbReference>
<dbReference type="GO" id="GO:0032549">
    <property type="term" value="F:ribonucleoside binding"/>
    <property type="evidence" value="ECO:0007669"/>
    <property type="project" value="InterPro"/>
</dbReference>
<dbReference type="Gene3D" id="2.30.150.10">
    <property type="entry name" value="DNA-directed RNA polymerase, beta subunit, external 1 domain"/>
    <property type="match status" value="1"/>
</dbReference>
<comment type="function">
    <text evidence="6 8">DNA-dependent RNA polymerase catalyzes the transcription of DNA into RNA using the four ribonucleoside triphosphates as substrates.</text>
</comment>
<dbReference type="InterPro" id="IPR015712">
    <property type="entry name" value="DNA-dir_RNA_pol_su2"/>
</dbReference>
<comment type="caution">
    <text evidence="15">The sequence shown here is derived from an EMBL/GenBank/DDBJ whole genome shotgun (WGS) entry which is preliminary data.</text>
</comment>
<dbReference type="Gene3D" id="3.90.1100.10">
    <property type="match status" value="1"/>
</dbReference>
<evidence type="ECO:0000256" key="8">
    <source>
        <dbReference type="RuleBase" id="RU363031"/>
    </source>
</evidence>
<evidence type="ECO:0000256" key="6">
    <source>
        <dbReference type="HAMAP-Rule" id="MF_01321"/>
    </source>
</evidence>
<evidence type="ECO:0000313" key="16">
    <source>
        <dbReference type="Proteomes" id="UP000176424"/>
    </source>
</evidence>
<comment type="catalytic activity">
    <reaction evidence="5 6 8">
        <text>RNA(n) + a ribonucleoside 5'-triphosphate = RNA(n+1) + diphosphate</text>
        <dbReference type="Rhea" id="RHEA:21248"/>
        <dbReference type="Rhea" id="RHEA-COMP:14527"/>
        <dbReference type="Rhea" id="RHEA-COMP:17342"/>
        <dbReference type="ChEBI" id="CHEBI:33019"/>
        <dbReference type="ChEBI" id="CHEBI:61557"/>
        <dbReference type="ChEBI" id="CHEBI:140395"/>
        <dbReference type="EC" id="2.7.7.6"/>
    </reaction>
</comment>
<evidence type="ECO:0000259" key="9">
    <source>
        <dbReference type="Pfam" id="PF00562"/>
    </source>
</evidence>
<dbReference type="Gene3D" id="3.90.1110.10">
    <property type="entry name" value="RNA polymerase Rpb2, domain 2"/>
    <property type="match status" value="1"/>
</dbReference>
<evidence type="ECO:0000256" key="3">
    <source>
        <dbReference type="ARBA" id="ARBA00022695"/>
    </source>
</evidence>
<dbReference type="InterPro" id="IPR007642">
    <property type="entry name" value="RNA_pol_Rpb2_2"/>
</dbReference>
<dbReference type="AlphaFoldDB" id="A0A1F4ZVV4"/>
<evidence type="ECO:0000259" key="13">
    <source>
        <dbReference type="Pfam" id="PF04565"/>
    </source>
</evidence>
<dbReference type="Pfam" id="PF04563">
    <property type="entry name" value="RNA_pol_Rpb2_1"/>
    <property type="match status" value="1"/>
</dbReference>
<dbReference type="InterPro" id="IPR037034">
    <property type="entry name" value="RNA_pol_Rpb2_2_sf"/>
</dbReference>
<dbReference type="Gene3D" id="2.40.50.150">
    <property type="match status" value="1"/>
</dbReference>
<evidence type="ECO:0000256" key="4">
    <source>
        <dbReference type="ARBA" id="ARBA00023163"/>
    </source>
</evidence>
<evidence type="ECO:0000256" key="7">
    <source>
        <dbReference type="RuleBase" id="RU000434"/>
    </source>
</evidence>
<sequence>MNKNNRIYWGKDYPSFPILNLSEHQSQSWKWFLQTGIRDSLKEIVPIEDFTGKNWLLELGEHAIEKPTITPQQALKKGLTYSSALRVQAKLTNRQTSKTTQGEVFLGDIPQMTDRATFIINGVERAIINQVVRSPGAYFGAELDPASGRILHTAELRPIRGTWLEFEVSRNDVVSVRIDRRRKFVASTLLRAMGISSDEQIISLFKEVDQDQNHSYLTATLAKDSTHTTEEALIEIYKKMRPGEPIVLDNAQKLIFDLFFNSRRYDLGQVGRYKLNKKFGLDSDQQFLTRDDLVMTVKYLINLQNGIGKVDDIDHLANRRVRMVGELVSQTAFRDGLLRLERTIKEKMSLVSTEDLVTPAMLVNARPVIASINEFFRSSQLSQILEQTNPLSEIDHLRRLTVMGRGGITRERASFSIRDVNSSQYGRIDPVRSPEGTNIGLVTYLALFARVNELGFLESPYRKLIKEKNGDQFRSKITDELIYLTADDEEGYHISHADIRIDEKGFIQEDWLPIRYQGNFYEGPVATVDLIDALPRQVVGASASLIPFLQNDAANRALMGSNMQTQAVPLVMPKSPVVGTGMEKDIAQAMGWCVYARHSGIVTYVDSKKIIVKLDKKPELAENNENITVKGDVETYNLIKFKRTSQSSCFDQHPVVSLGQKITKGQLLIDGPSSENGEIALGQNLIIAYASFEGLGFEDAIAISERLVREDILTSIHIEEHEADVVDTKLGPEELTRDIPNVGEGYLANLDVEGIVTVGSEVGPNDILVGKIAPKGETELSPEERLLRAIFGEKARDVRDTSLRMPHGERGIVVDIHVLDRDAGDELPPGVNKRVIIKVAQIRKISVGDKLAGRHGNKGVISRIVPTADMPYLSDGTPVDILISPLSVLARMNLGQLLEARLGWAMDKLKKKVAVPVFEKVSEESIASALEEAGLPVSGKTVLYDGRSGQALEQPSVVGIGYILKLHHMVEDKTHARSTGPYSLVTQQPLGGKAQMGGQRLGEMEVWALEAHKAAHALQEMLTIKSDDVIGRAKAFEAIVKGTQIPTSSVPESFNVLVKELQSLGLQVIPHGVKIKTEETTTTSIDDASLLSDDAVKSAVLTTVVEPDPLSVTESE</sequence>
<dbReference type="InterPro" id="IPR007644">
    <property type="entry name" value="RNA_pol_bsu_protrusion"/>
</dbReference>
<feature type="domain" description="RNA polymerase Rpb2" evidence="10">
    <location>
        <begin position="997"/>
        <end position="1068"/>
    </location>
</feature>
<dbReference type="GO" id="GO:0006351">
    <property type="term" value="P:DNA-templated transcription"/>
    <property type="evidence" value="ECO:0007669"/>
    <property type="project" value="UniProtKB-UniRule"/>
</dbReference>
<dbReference type="SUPFAM" id="SSF64484">
    <property type="entry name" value="beta and beta-prime subunits of DNA dependent RNA-polymerase"/>
    <property type="match status" value="1"/>
</dbReference>
<dbReference type="NCBIfam" id="TIGR02013">
    <property type="entry name" value="rpoB"/>
    <property type="match status" value="1"/>
</dbReference>
<dbReference type="InterPro" id="IPR010243">
    <property type="entry name" value="RNA_pol_bsu_bac"/>
</dbReference>
<dbReference type="HAMAP" id="MF_01321">
    <property type="entry name" value="RNApol_bact_RpoB"/>
    <property type="match status" value="1"/>
</dbReference>
<dbReference type="Pfam" id="PF10385">
    <property type="entry name" value="RNA_pol_Rpb2_45"/>
    <property type="match status" value="1"/>
</dbReference>
<keyword evidence="2 6" id="KW-0808">Transferase</keyword>
<dbReference type="PANTHER" id="PTHR20856">
    <property type="entry name" value="DNA-DIRECTED RNA POLYMERASE I SUBUNIT 2"/>
    <property type="match status" value="1"/>
</dbReference>
<name>A0A1F4ZVV4_9BACT</name>
<dbReference type="InterPro" id="IPR014724">
    <property type="entry name" value="RNA_pol_RPB2_OB-fold"/>
</dbReference>
<reference evidence="15 16" key="1">
    <citation type="journal article" date="2016" name="Nat. Commun.">
        <title>Thousands of microbial genomes shed light on interconnected biogeochemical processes in an aquifer system.</title>
        <authorList>
            <person name="Anantharaman K."/>
            <person name="Brown C.T."/>
            <person name="Hug L.A."/>
            <person name="Sharon I."/>
            <person name="Castelle C.J."/>
            <person name="Probst A.J."/>
            <person name="Thomas B.C."/>
            <person name="Singh A."/>
            <person name="Wilkins M.J."/>
            <person name="Karaoz U."/>
            <person name="Brodie E.L."/>
            <person name="Williams K.H."/>
            <person name="Hubbard S.S."/>
            <person name="Banfield J.F."/>
        </authorList>
    </citation>
    <scope>NUCLEOTIDE SEQUENCE [LARGE SCALE GENOMIC DNA]</scope>
</reference>
<dbReference type="Pfam" id="PF04560">
    <property type="entry name" value="RNA_pol_Rpb2_7"/>
    <property type="match status" value="1"/>
</dbReference>
<dbReference type="GO" id="GO:0000428">
    <property type="term" value="C:DNA-directed RNA polymerase complex"/>
    <property type="evidence" value="ECO:0007669"/>
    <property type="project" value="UniProtKB-KW"/>
</dbReference>
<feature type="domain" description="RNA polymerase beta subunit protrusion" evidence="12">
    <location>
        <begin position="65"/>
        <end position="368"/>
    </location>
</feature>
<comment type="subunit">
    <text evidence="6 8">The RNAP catalytic core consists of 2 alpha, 1 beta, 1 beta' and 1 omega subunit. When a sigma factor is associated with the core the holoenzyme is formed, which can initiate transcription.</text>
</comment>
<protein>
    <recommendedName>
        <fullName evidence="6 8">DNA-directed RNA polymerase subunit beta</fullName>
        <shortName evidence="6">RNAP subunit beta</shortName>
        <ecNumber evidence="6 8">2.7.7.6</ecNumber>
    </recommendedName>
    <alternativeName>
        <fullName evidence="6">RNA polymerase subunit beta</fullName>
    </alternativeName>
    <alternativeName>
        <fullName evidence="6">Transcriptase subunit beta</fullName>
    </alternativeName>
</protein>
<evidence type="ECO:0000259" key="12">
    <source>
        <dbReference type="Pfam" id="PF04563"/>
    </source>
</evidence>
<feature type="domain" description="RNA polymerase Rpb2" evidence="13">
    <location>
        <begin position="383"/>
        <end position="451"/>
    </location>
</feature>
<feature type="domain" description="DNA-directed RNA polymerase beta subunit external 1" evidence="14">
    <location>
        <begin position="475"/>
        <end position="532"/>
    </location>
</feature>
<dbReference type="NCBIfam" id="NF001616">
    <property type="entry name" value="PRK00405.1"/>
    <property type="match status" value="1"/>
</dbReference>
<dbReference type="Gene3D" id="3.90.1800.10">
    <property type="entry name" value="RNA polymerase alpha subunit dimerisation domain"/>
    <property type="match status" value="1"/>
</dbReference>
<organism evidence="15 16">
    <name type="scientific">Candidatus Amesbacteria bacterium RIFOXYB1_FULL_44_23</name>
    <dbReference type="NCBI Taxonomy" id="1797263"/>
    <lineage>
        <taxon>Bacteria</taxon>
        <taxon>Candidatus Amesiibacteriota</taxon>
    </lineage>
</organism>
<dbReference type="InterPro" id="IPR007121">
    <property type="entry name" value="RNA_pol_bsu_CS"/>
</dbReference>
<dbReference type="PROSITE" id="PS01166">
    <property type="entry name" value="RNA_POL_BETA"/>
    <property type="match status" value="1"/>
</dbReference>
<keyword evidence="3 6" id="KW-0548">Nucleotidyltransferase</keyword>
<dbReference type="GO" id="GO:0003899">
    <property type="term" value="F:DNA-directed RNA polymerase activity"/>
    <property type="evidence" value="ECO:0007669"/>
    <property type="project" value="UniProtKB-UniRule"/>
</dbReference>
<gene>
    <name evidence="6" type="primary">rpoB</name>
    <name evidence="15" type="ORF">A2397_02595</name>
</gene>
<dbReference type="STRING" id="1797263.A2397_02595"/>
<evidence type="ECO:0000259" key="14">
    <source>
        <dbReference type="Pfam" id="PF10385"/>
    </source>
</evidence>
<dbReference type="CDD" id="cd00653">
    <property type="entry name" value="RNA_pol_B_RPB2"/>
    <property type="match status" value="1"/>
</dbReference>
<dbReference type="InterPro" id="IPR037033">
    <property type="entry name" value="DNA-dir_RNAP_su2_hyb_sf"/>
</dbReference>
<dbReference type="InterPro" id="IPR019462">
    <property type="entry name" value="DNA-dir_RNA_pol_bsu_external_1"/>
</dbReference>
<dbReference type="EMBL" id="MEXR01000009">
    <property type="protein sequence ID" value="OGD10238.1"/>
    <property type="molecule type" value="Genomic_DNA"/>
</dbReference>
<evidence type="ECO:0000313" key="15">
    <source>
        <dbReference type="EMBL" id="OGD10238.1"/>
    </source>
</evidence>
<dbReference type="Gene3D" id="2.40.50.100">
    <property type="match status" value="1"/>
</dbReference>
<dbReference type="EC" id="2.7.7.6" evidence="6 8"/>
<evidence type="ECO:0000256" key="1">
    <source>
        <dbReference type="ARBA" id="ARBA00022478"/>
    </source>
</evidence>
<proteinExistence type="inferred from homology"/>
<dbReference type="Gene3D" id="2.40.270.10">
    <property type="entry name" value="DNA-directed RNA polymerase, subunit 2, domain 6"/>
    <property type="match status" value="2"/>
</dbReference>
<evidence type="ECO:0000259" key="11">
    <source>
        <dbReference type="Pfam" id="PF04561"/>
    </source>
</evidence>
<dbReference type="InterPro" id="IPR007645">
    <property type="entry name" value="RNA_pol_Rpb2_3"/>
</dbReference>
<evidence type="ECO:0000256" key="2">
    <source>
        <dbReference type="ARBA" id="ARBA00022679"/>
    </source>
</evidence>
<evidence type="ECO:0000259" key="10">
    <source>
        <dbReference type="Pfam" id="PF04560"/>
    </source>
</evidence>
<dbReference type="Pfam" id="PF04561">
    <property type="entry name" value="RNA_pol_Rpb2_2"/>
    <property type="match status" value="1"/>
</dbReference>
<dbReference type="InterPro" id="IPR007641">
    <property type="entry name" value="RNA_pol_Rpb2_7"/>
</dbReference>
<keyword evidence="1 6" id="KW-0240">DNA-directed RNA polymerase</keyword>
<dbReference type="GO" id="GO:0003677">
    <property type="term" value="F:DNA binding"/>
    <property type="evidence" value="ECO:0007669"/>
    <property type="project" value="UniProtKB-UniRule"/>
</dbReference>
<dbReference type="InterPro" id="IPR007120">
    <property type="entry name" value="DNA-dir_RNAP_su2_dom"/>
</dbReference>
<feature type="domain" description="DNA-directed RNA polymerase subunit 2 hybrid-binding" evidence="9">
    <location>
        <begin position="596"/>
        <end position="995"/>
    </location>
</feature>
<dbReference type="Proteomes" id="UP000176424">
    <property type="component" value="Unassembled WGS sequence"/>
</dbReference>
<dbReference type="InterPro" id="IPR042107">
    <property type="entry name" value="DNA-dir_RNA_pol_bsu_ext_1_sf"/>
</dbReference>